<dbReference type="EMBL" id="QUZK01000018">
    <property type="protein sequence ID" value="RFF31613.1"/>
    <property type="molecule type" value="Genomic_DNA"/>
</dbReference>
<comment type="caution">
    <text evidence="1">The sequence shown here is derived from an EMBL/GenBank/DDBJ whole genome shotgun (WGS) entry which is preliminary data.</text>
</comment>
<gene>
    <name evidence="1" type="ORF">DZC52_04460</name>
</gene>
<keyword evidence="2" id="KW-1185">Reference proteome</keyword>
<dbReference type="OrthoDB" id="7823093at2"/>
<evidence type="ECO:0000313" key="1">
    <source>
        <dbReference type="EMBL" id="RFF31613.1"/>
    </source>
</evidence>
<dbReference type="RefSeq" id="WP_116649920.1">
    <property type="nucleotide sequence ID" value="NZ_QUZK01000018.1"/>
</dbReference>
<name>A0A3E1KAY7_9GAMM</name>
<evidence type="ECO:0008006" key="3">
    <source>
        <dbReference type="Google" id="ProtNLM"/>
    </source>
</evidence>
<accession>A0A3E1KAY7</accession>
<dbReference type="Proteomes" id="UP000260351">
    <property type="component" value="Unassembled WGS sequence"/>
</dbReference>
<organism evidence="1 2">
    <name type="scientific">Wenzhouxiangella sediminis</name>
    <dbReference type="NCBI Taxonomy" id="1792836"/>
    <lineage>
        <taxon>Bacteria</taxon>
        <taxon>Pseudomonadati</taxon>
        <taxon>Pseudomonadota</taxon>
        <taxon>Gammaproteobacteria</taxon>
        <taxon>Chromatiales</taxon>
        <taxon>Wenzhouxiangellaceae</taxon>
        <taxon>Wenzhouxiangella</taxon>
    </lineage>
</organism>
<protein>
    <recommendedName>
        <fullName evidence="3">L-2-amino-thiazoline-4-carboxylic acid hydrolase</fullName>
    </recommendedName>
</protein>
<dbReference type="AlphaFoldDB" id="A0A3E1KAY7"/>
<proteinExistence type="predicted"/>
<evidence type="ECO:0000313" key="2">
    <source>
        <dbReference type="Proteomes" id="UP000260351"/>
    </source>
</evidence>
<sequence length="266" mass="30315">MPKLLEMTRVSLKWRLTRRILRHIVTRAARRVLLNRTLIDNEGGHLRWLSRDLHRFLSALEAEAEMLRSGAKLDTLPSFGNRLMVEFAIYTAAGDRVLRRSGIAPACARQVIADLGWDVYRRGLMLSSLPIRLLTRDPGRRLRWTILLRFPFNAPGAPGYAVECRSDGEDLLTHFTHCPPQTYLRRLSEETGDPLALETFRATWCRYDWPGADVIAADGQRGHYRRTQTLSHGDPVCNMCWVARTSRGSEEACHNKPIKPATDTEA</sequence>
<reference evidence="1 2" key="1">
    <citation type="submission" date="2018-08" db="EMBL/GenBank/DDBJ databases">
        <title>Wenzhouxiangella salilacus sp. nov., a novel bacterium isolated from a saline lake in Xinjiang Province, China.</title>
        <authorList>
            <person name="Han S."/>
        </authorList>
    </citation>
    <scope>NUCLEOTIDE SEQUENCE [LARGE SCALE GENOMIC DNA]</scope>
    <source>
        <strain evidence="1 2">XDB06</strain>
    </source>
</reference>